<evidence type="ECO:0000313" key="2">
    <source>
        <dbReference type="RefSeq" id="XP_073769394.1"/>
    </source>
</evidence>
<name>A0AC58GHV5_DANRE</name>
<sequence>MHFVCVFDSTFICQQTEVLVMASLLCSLQDHSDDINCCALSDRFLASSSGDKSVRVYSCADFSVLLFSPLRANTYGVHCCCFSFCGRFLASCSTDARIIILSTYTGAAVAELEHPARAPVRVCVFSPDSRFVLSGASDGTVAIWDVMSKKMQRSV</sequence>
<keyword evidence="1" id="KW-1185">Reference proteome</keyword>
<reference evidence="2" key="1">
    <citation type="submission" date="2025-08" db="UniProtKB">
        <authorList>
            <consortium name="RefSeq"/>
        </authorList>
    </citation>
    <scope>IDENTIFICATION</scope>
    <source>
        <strain evidence="2">Tuebingen</strain>
        <tissue evidence="2">Fibroblasts and whole tissue</tissue>
    </source>
</reference>
<dbReference type="RefSeq" id="XP_073769394.1">
    <property type="nucleotide sequence ID" value="XM_073913293.1"/>
</dbReference>
<proteinExistence type="predicted"/>
<organism evidence="1 2">
    <name type="scientific">Danio rerio</name>
    <name type="common">Zebrafish</name>
    <name type="synonym">Brachydanio rerio</name>
    <dbReference type="NCBI Taxonomy" id="7955"/>
    <lineage>
        <taxon>Eukaryota</taxon>
        <taxon>Metazoa</taxon>
        <taxon>Chordata</taxon>
        <taxon>Craniata</taxon>
        <taxon>Vertebrata</taxon>
        <taxon>Euteleostomi</taxon>
        <taxon>Actinopterygii</taxon>
        <taxon>Neopterygii</taxon>
        <taxon>Teleostei</taxon>
        <taxon>Ostariophysi</taxon>
        <taxon>Cypriniformes</taxon>
        <taxon>Danionidae</taxon>
        <taxon>Danioninae</taxon>
        <taxon>Danio</taxon>
    </lineage>
</organism>
<gene>
    <name evidence="2" type="primary">LOC141376225</name>
</gene>
<evidence type="ECO:0000313" key="1">
    <source>
        <dbReference type="Proteomes" id="UP000000437"/>
    </source>
</evidence>
<protein>
    <submittedName>
        <fullName evidence="2">WD repeat, SAM and U-box domain-containing protein 1-like</fullName>
    </submittedName>
</protein>
<accession>A0AC58GHV5</accession>
<dbReference type="Proteomes" id="UP000000437">
    <property type="component" value="Chromosome 9"/>
</dbReference>